<reference evidence="4 5" key="1">
    <citation type="submission" date="2020-07" db="EMBL/GenBank/DDBJ databases">
        <authorList>
            <person name="Feng X."/>
        </authorList>
    </citation>
    <scope>NUCLEOTIDE SEQUENCE [LARGE SCALE GENOMIC DNA]</scope>
    <source>
        <strain evidence="4 5">JCM23202</strain>
    </source>
</reference>
<dbReference type="GO" id="GO:0016853">
    <property type="term" value="F:isomerase activity"/>
    <property type="evidence" value="ECO:0007669"/>
    <property type="project" value="UniProtKB-KW"/>
</dbReference>
<comment type="caution">
    <text evidence="4">The sequence shown here is derived from an EMBL/GenBank/DDBJ whole genome shotgun (WGS) entry which is preliminary data.</text>
</comment>
<keyword evidence="2" id="KW-0413">Isomerase</keyword>
<evidence type="ECO:0000256" key="1">
    <source>
        <dbReference type="ARBA" id="ARBA00008270"/>
    </source>
</evidence>
<dbReference type="PANTHER" id="PTHR13774:SF17">
    <property type="entry name" value="PHENAZINE BIOSYNTHESIS-LIKE DOMAIN-CONTAINING PROTEIN"/>
    <property type="match status" value="1"/>
</dbReference>
<dbReference type="AlphaFoldDB" id="A0A7X1B6C8"/>
<dbReference type="Pfam" id="PF02567">
    <property type="entry name" value="PhzC-PhzF"/>
    <property type="match status" value="1"/>
</dbReference>
<evidence type="ECO:0000256" key="3">
    <source>
        <dbReference type="PIRSR" id="PIRSR016184-1"/>
    </source>
</evidence>
<dbReference type="InterPro" id="IPR003719">
    <property type="entry name" value="Phenazine_PhzF-like"/>
</dbReference>
<evidence type="ECO:0000256" key="2">
    <source>
        <dbReference type="ARBA" id="ARBA00023235"/>
    </source>
</evidence>
<dbReference type="EMBL" id="JACHVC010000012">
    <property type="protein sequence ID" value="MBC2606461.1"/>
    <property type="molecule type" value="Genomic_DNA"/>
</dbReference>
<accession>A0A7X1B6C8</accession>
<dbReference type="PANTHER" id="PTHR13774">
    <property type="entry name" value="PHENAZINE BIOSYNTHESIS PROTEIN"/>
    <property type="match status" value="1"/>
</dbReference>
<dbReference type="NCBIfam" id="TIGR00654">
    <property type="entry name" value="PhzF_family"/>
    <property type="match status" value="1"/>
</dbReference>
<organism evidence="4 5">
    <name type="scientific">Pelagicoccus albus</name>
    <dbReference type="NCBI Taxonomy" id="415222"/>
    <lineage>
        <taxon>Bacteria</taxon>
        <taxon>Pseudomonadati</taxon>
        <taxon>Verrucomicrobiota</taxon>
        <taxon>Opitutia</taxon>
        <taxon>Puniceicoccales</taxon>
        <taxon>Pelagicoccaceae</taxon>
        <taxon>Pelagicoccus</taxon>
    </lineage>
</organism>
<name>A0A7X1B6C8_9BACT</name>
<keyword evidence="5" id="KW-1185">Reference proteome</keyword>
<feature type="active site" evidence="3">
    <location>
        <position position="46"/>
    </location>
</feature>
<sequence>MKLKLYTVDAFASVPFTGNPAAICVLDQWLDDSLMQSIAAQNNLAETAFLVAKGTASYDIRWFTPLTEVPLCGHATLASAFVLKNCLNEQAEVINFDCASGPLKVEVSDQLLTLDFPSKAASATKIPDWVSNGLGAIPIEFYQSHYSMAVFPSEEIVAAIEPDFAYLSKISDSTIIITAPGKGHDFVSRFFAPAFGVDEDPVTGSAHCILIPFWAKRLKKSELHAKQISLRGGELYCKDQGDRVKIGGTARLYSEATIHV</sequence>
<dbReference type="PIRSF" id="PIRSF016184">
    <property type="entry name" value="PhzC_PhzF"/>
    <property type="match status" value="1"/>
</dbReference>
<dbReference type="SUPFAM" id="SSF54506">
    <property type="entry name" value="Diaminopimelate epimerase-like"/>
    <property type="match status" value="1"/>
</dbReference>
<dbReference type="GO" id="GO:0005737">
    <property type="term" value="C:cytoplasm"/>
    <property type="evidence" value="ECO:0007669"/>
    <property type="project" value="TreeGrafter"/>
</dbReference>
<dbReference type="Proteomes" id="UP000526501">
    <property type="component" value="Unassembled WGS sequence"/>
</dbReference>
<dbReference type="RefSeq" id="WP_185660333.1">
    <property type="nucleotide sequence ID" value="NZ_CAWPOO010000012.1"/>
</dbReference>
<evidence type="ECO:0000313" key="5">
    <source>
        <dbReference type="Proteomes" id="UP000526501"/>
    </source>
</evidence>
<gene>
    <name evidence="4" type="ORF">H5P27_10440</name>
</gene>
<evidence type="ECO:0000313" key="4">
    <source>
        <dbReference type="EMBL" id="MBC2606461.1"/>
    </source>
</evidence>
<proteinExistence type="inferred from homology"/>
<dbReference type="Gene3D" id="3.10.310.10">
    <property type="entry name" value="Diaminopimelate Epimerase, Chain A, domain 1"/>
    <property type="match status" value="2"/>
</dbReference>
<comment type="similarity">
    <text evidence="1">Belongs to the PhzF family.</text>
</comment>
<protein>
    <submittedName>
        <fullName evidence="4">PhzF family phenazine biosynthesis protein</fullName>
    </submittedName>
</protein>